<gene>
    <name evidence="1" type="ORF">G3R48_14270</name>
</gene>
<reference evidence="1 2" key="1">
    <citation type="submission" date="2020-02" db="EMBL/GenBank/DDBJ databases">
        <title>Shewanella WXL01 sp. nov., a marine bacterium isolated from green algae in Luhuitou Fringing Reef (Northern South China Sea).</title>
        <authorList>
            <person name="Wang X."/>
        </authorList>
    </citation>
    <scope>NUCLEOTIDE SEQUENCE [LARGE SCALE GENOMIC DNA]</scope>
    <source>
        <strain evidence="1 2">MCCC 1A01895</strain>
    </source>
</reference>
<dbReference type="EMBL" id="JAAIKR010000016">
    <property type="protein sequence ID" value="MBR9729142.1"/>
    <property type="molecule type" value="Genomic_DNA"/>
</dbReference>
<protein>
    <submittedName>
        <fullName evidence="1">Fis family transcriptional regulator</fullName>
    </submittedName>
</protein>
<evidence type="ECO:0000313" key="1">
    <source>
        <dbReference type="EMBL" id="MBR9729142.1"/>
    </source>
</evidence>
<sequence>MKKTDKKRDNQLRILLTQLCDTAVDEIAGFQWLTHLVNYSRFPQSLKIVVVFDNQTNLARFSDQSRVQQCNKLQFIQQLKAKLASADIQFSDINQHVIFDTETACEQQHQGNWAARLQRH</sequence>
<keyword evidence="2" id="KW-1185">Reference proteome</keyword>
<name>A0ABS5I541_9GAMM</name>
<dbReference type="Proteomes" id="UP000811844">
    <property type="component" value="Unassembled WGS sequence"/>
</dbReference>
<accession>A0ABS5I541</accession>
<comment type="caution">
    <text evidence="1">The sequence shown here is derived from an EMBL/GenBank/DDBJ whole genome shotgun (WGS) entry which is preliminary data.</text>
</comment>
<proteinExistence type="predicted"/>
<evidence type="ECO:0000313" key="2">
    <source>
        <dbReference type="Proteomes" id="UP000811844"/>
    </source>
</evidence>
<organism evidence="1 2">
    <name type="scientific">Shewanella intestini</name>
    <dbReference type="NCBI Taxonomy" id="2017544"/>
    <lineage>
        <taxon>Bacteria</taxon>
        <taxon>Pseudomonadati</taxon>
        <taxon>Pseudomonadota</taxon>
        <taxon>Gammaproteobacteria</taxon>
        <taxon>Alteromonadales</taxon>
        <taxon>Shewanellaceae</taxon>
        <taxon>Shewanella</taxon>
    </lineage>
</organism>